<dbReference type="GO" id="GO:0015658">
    <property type="term" value="F:branched-chain amino acid transmembrane transporter activity"/>
    <property type="evidence" value="ECO:0007669"/>
    <property type="project" value="InterPro"/>
</dbReference>
<evidence type="ECO:0000256" key="2">
    <source>
        <dbReference type="ARBA" id="ARBA00022475"/>
    </source>
</evidence>
<feature type="region of interest" description="Disordered" evidence="6">
    <location>
        <begin position="355"/>
        <end position="402"/>
    </location>
</feature>
<dbReference type="InterPro" id="IPR001851">
    <property type="entry name" value="ABC_transp_permease"/>
</dbReference>
<feature type="transmembrane region" description="Helical" evidence="7">
    <location>
        <begin position="235"/>
        <end position="256"/>
    </location>
</feature>
<dbReference type="CDD" id="cd06581">
    <property type="entry name" value="TM_PBP1_LivM_like"/>
    <property type="match status" value="1"/>
</dbReference>
<evidence type="ECO:0000313" key="9">
    <source>
        <dbReference type="Proteomes" id="UP000677016"/>
    </source>
</evidence>
<evidence type="ECO:0000256" key="5">
    <source>
        <dbReference type="ARBA" id="ARBA00023136"/>
    </source>
</evidence>
<feature type="transmembrane region" description="Helical" evidence="7">
    <location>
        <begin position="128"/>
        <end position="147"/>
    </location>
</feature>
<reference evidence="8" key="1">
    <citation type="submission" date="2021-04" db="EMBL/GenBank/DDBJ databases">
        <title>Phycicoccus avicenniae sp. nov., a novel endophytic actinomycetes isolated from branch of Avicennia mariana.</title>
        <authorList>
            <person name="Tuo L."/>
        </authorList>
    </citation>
    <scope>NUCLEOTIDE SEQUENCE</scope>
    <source>
        <strain evidence="8">BSK3Z-2</strain>
    </source>
</reference>
<evidence type="ECO:0000256" key="6">
    <source>
        <dbReference type="SAM" id="MobiDB-lite"/>
    </source>
</evidence>
<comment type="caution">
    <text evidence="8">The sequence shown here is derived from an EMBL/GenBank/DDBJ whole genome shotgun (WGS) entry which is preliminary data.</text>
</comment>
<dbReference type="Proteomes" id="UP000677016">
    <property type="component" value="Unassembled WGS sequence"/>
</dbReference>
<dbReference type="Pfam" id="PF02653">
    <property type="entry name" value="BPD_transp_2"/>
    <property type="match status" value="1"/>
</dbReference>
<feature type="compositionally biased region" description="Low complexity" evidence="6">
    <location>
        <begin position="375"/>
        <end position="384"/>
    </location>
</feature>
<accession>A0A941D6R0</accession>
<evidence type="ECO:0000256" key="4">
    <source>
        <dbReference type="ARBA" id="ARBA00022989"/>
    </source>
</evidence>
<evidence type="ECO:0000256" key="3">
    <source>
        <dbReference type="ARBA" id="ARBA00022692"/>
    </source>
</evidence>
<feature type="transmembrane region" description="Helical" evidence="7">
    <location>
        <begin position="49"/>
        <end position="68"/>
    </location>
</feature>
<feature type="transmembrane region" description="Helical" evidence="7">
    <location>
        <begin position="268"/>
        <end position="301"/>
    </location>
</feature>
<keyword evidence="2" id="KW-1003">Cell membrane</keyword>
<dbReference type="InterPro" id="IPR043428">
    <property type="entry name" value="LivM-like"/>
</dbReference>
<dbReference type="EMBL" id="JAGSNF010000004">
    <property type="protein sequence ID" value="MBR7742481.1"/>
    <property type="molecule type" value="Genomic_DNA"/>
</dbReference>
<evidence type="ECO:0000256" key="7">
    <source>
        <dbReference type="SAM" id="Phobius"/>
    </source>
</evidence>
<feature type="transmembrane region" description="Helical" evidence="7">
    <location>
        <begin position="321"/>
        <end position="344"/>
    </location>
</feature>
<evidence type="ECO:0000313" key="8">
    <source>
        <dbReference type="EMBL" id="MBR7742481.1"/>
    </source>
</evidence>
<dbReference type="PANTHER" id="PTHR30482:SF10">
    <property type="entry name" value="HIGH-AFFINITY BRANCHED-CHAIN AMINO ACID TRANSPORT PROTEIN BRAE"/>
    <property type="match status" value="1"/>
</dbReference>
<dbReference type="PANTHER" id="PTHR30482">
    <property type="entry name" value="HIGH-AFFINITY BRANCHED-CHAIN AMINO ACID TRANSPORT SYSTEM PERMEASE"/>
    <property type="match status" value="1"/>
</dbReference>
<proteinExistence type="predicted"/>
<keyword evidence="3 7" id="KW-0812">Transmembrane</keyword>
<dbReference type="RefSeq" id="WP_211601653.1">
    <property type="nucleotide sequence ID" value="NZ_JAGSNF010000004.1"/>
</dbReference>
<evidence type="ECO:0000256" key="1">
    <source>
        <dbReference type="ARBA" id="ARBA00004651"/>
    </source>
</evidence>
<dbReference type="GO" id="GO:0005886">
    <property type="term" value="C:plasma membrane"/>
    <property type="evidence" value="ECO:0007669"/>
    <property type="project" value="UniProtKB-SubCell"/>
</dbReference>
<feature type="transmembrane region" description="Helical" evidence="7">
    <location>
        <begin position="74"/>
        <end position="90"/>
    </location>
</feature>
<feature type="transmembrane region" description="Helical" evidence="7">
    <location>
        <begin position="185"/>
        <end position="205"/>
    </location>
</feature>
<feature type="transmembrane region" description="Helical" evidence="7">
    <location>
        <begin position="20"/>
        <end position="42"/>
    </location>
</feature>
<feature type="transmembrane region" description="Helical" evidence="7">
    <location>
        <begin position="97"/>
        <end position="122"/>
    </location>
</feature>
<feature type="compositionally biased region" description="Low complexity" evidence="6">
    <location>
        <begin position="355"/>
        <end position="368"/>
    </location>
</feature>
<sequence length="402" mass="40735">MAERTLALPDRLRRVTDDTLGRHLLAGLVGAVVVVLLLSFLGGFRVSQLASFSYLAIAAAGLTVLTGLNGQLSLGHGAFMAIGAYTTAVLQRTELGLPLVVVLVAAVLVAGAVGVVVGLAAARLHGPYIAGATLALAIAVPGLAIFWRDLLGGEQGLTVPLPDVPAWFADAVFFLTATDPSSSRYVAYLAGLALVAVLVLLANVARSRTGRRWQAVRDDEVAAQLAGIDLGRARVLAFVVSAACAGLAGGFMAFVVRLTAPSGFTLTLSLTLLTAIVLGGLGSLTGALIGAGLLTFLPQVVTSVGGDVGLSDVQSAELAPLVYGLVMVLVILLAPGGLVGTIRLKRAERAARRAAAAGATASTGAPTSADERTRAASGTGATTGPEDPQHDAPPSTERKRSS</sequence>
<comment type="subcellular location">
    <subcellularLocation>
        <location evidence="1">Cell membrane</location>
        <topology evidence="1">Multi-pass membrane protein</topology>
    </subcellularLocation>
</comment>
<name>A0A941D6R0_9MICO</name>
<protein>
    <submittedName>
        <fullName evidence="8">Branched-chain amino acid ABC transporter permease</fullName>
    </submittedName>
</protein>
<organism evidence="8 9">
    <name type="scientific">Phycicoccus avicenniae</name>
    <dbReference type="NCBI Taxonomy" id="2828860"/>
    <lineage>
        <taxon>Bacteria</taxon>
        <taxon>Bacillati</taxon>
        <taxon>Actinomycetota</taxon>
        <taxon>Actinomycetes</taxon>
        <taxon>Micrococcales</taxon>
        <taxon>Intrasporangiaceae</taxon>
        <taxon>Phycicoccus</taxon>
    </lineage>
</organism>
<keyword evidence="4 7" id="KW-1133">Transmembrane helix</keyword>
<gene>
    <name evidence="8" type="ORF">KC207_04160</name>
</gene>
<keyword evidence="9" id="KW-1185">Reference proteome</keyword>
<keyword evidence="5 7" id="KW-0472">Membrane</keyword>
<dbReference type="AlphaFoldDB" id="A0A941D6R0"/>